<evidence type="ECO:0000256" key="3">
    <source>
        <dbReference type="ARBA" id="ARBA00022490"/>
    </source>
</evidence>
<gene>
    <name evidence="14" type="primary">LOC101899811</name>
</gene>
<dbReference type="OrthoDB" id="8178130at2759"/>
<feature type="domain" description="ENTH" evidence="10">
    <location>
        <begin position="1"/>
        <end position="125"/>
    </location>
</feature>
<feature type="domain" description="C2H2-type" evidence="9">
    <location>
        <begin position="1530"/>
        <end position="1557"/>
    </location>
</feature>
<feature type="compositionally biased region" description="Basic and acidic residues" evidence="8">
    <location>
        <begin position="1359"/>
        <end position="1370"/>
    </location>
</feature>
<dbReference type="InterPro" id="IPR012934">
    <property type="entry name" value="Znf_AD"/>
</dbReference>
<dbReference type="PROSITE" id="PS50942">
    <property type="entry name" value="ENTH"/>
    <property type="match status" value="1"/>
</dbReference>
<evidence type="ECO:0000259" key="11">
    <source>
        <dbReference type="PROSITE" id="PS50945"/>
    </source>
</evidence>
<feature type="compositionally biased region" description="Acidic residues" evidence="8">
    <location>
        <begin position="1392"/>
        <end position="1402"/>
    </location>
</feature>
<feature type="coiled-coil region" evidence="7">
    <location>
        <begin position="341"/>
        <end position="740"/>
    </location>
</feature>
<feature type="domain" description="C2H2-type" evidence="9">
    <location>
        <begin position="1642"/>
        <end position="1669"/>
    </location>
</feature>
<evidence type="ECO:0000313" key="14">
    <source>
        <dbReference type="RefSeq" id="XP_011293655.2"/>
    </source>
</evidence>
<name>A0A9J7IAS9_MUSDO</name>
<accession>A0A9J7IAS9</accession>
<sequence>MDHEFQMSVTKALHPSEQPLKMKHARSVIIATHRYKGAKMFWNIVTRQPLMEHRFTAWKFCHVLHKVLREGHENCIRHSQVHKTLILEVGKLWGHLHDGVGKCIESYTQLLVNKLDFHQKNLGIPGAITMDFNDIRKITGDDLNNYFQLCVEIFDYLDCIIALQAVIFQALNTHRLSSMTPQGQCRLAPLVTMIQDSNPLYDLCVRVLFRLHDGIPHDILAGHRTRFNELFVKLKYFYENVRPLQYFSDIIQLPHLPDAAPNFSSVHDVGNYIAPVMHVYQEEELPTVEESLLDLSNSSENNASPEQQPPTPAEEQIDEAQIMIANLQEELRVRQVHIDQLVNITREMSNLQVRNEALEAEVNLTKEMLRNTNQIKENLEQKLKEMEELEVEVKVGDDKCKQVEEKFDKIKTMYAKLREEHIQLLRVRNDDSKQLMAERKKNEDLQTEILALKAKEEDFSKAEEKNVVLNEKIKEHEETLSKKEIRLKELEQQLSESKALFEKHDVDKSARISEYENQIMEQKMELKKFKENYDLEVQTKQHEMQELMEIKTQHETNLQELQQQLEATTKDKENLSLKLQEIGKEMLQKIQTHENEMQMKATEVDQLQATQAQQSETIKSLEDKQQELIQIKTQHENHLQELQQQLEIAAKDKENLSHKLQELEKEILQKTEKHESEIKLKTVMVDQLQATQSEQSETIKSLQDKLQESTATNEKFSQNLVNMNEQINNIFGQLETAKKEIVGHQIKETNTRNMMDNLVSSLNKLLANNVQKDFNFKNLEMTSVPQACEVNVQHIQNLLHKMPQDYKSLQETQGQNLGPFLSSYLELSQHLKIFHEHIMLILSNTTDLNKAEELRLLCNDLRQSVVNLYQGIEQSSEVAVIENISLKEIKPKLNAIQTVVTSLQNSFSESLNVGDMLQQELKQMDNIIEEATKEIMDLLLNTKSQHEGIKLEVNEKILDSCTNLMQCIVVLIQRSRELQNEIVSTQKGSSTAKEFYKRNSQWTEGLISASKSIAKGAKYLVDAANKTIGSDSAECFELIVAAQDIAASTAQLVIASKVKARNDSHKLSNLTKASRDVSMATGQVVATVRDGNSKLEYKNEIDISKLTPSQKKTMEMEMQIKVLQLEHSLQSEQQKLMSFRKAFYQSADEDNMTLVLKVNCRACNRECGDYKHLMDETLIDDEATTLAALLNYCTTLDCFDGNEDFSLPEHICNSCVEHLLQSYLFKEMVLQNDRDLRERIKREMEESQSNLEIDHVVQEGDDAGSEVANDMKECDLVEQEIDVGEAEEENLKGIPAENRVVEKQKTTTKKEAKIEPKAKKAKLDVVDEPKKEDLEDDIDEYEMVEWLEIDEESSTTNEGRPESSHQEVEEQHFIRIEENGGEDQEFLAAEDEVEQFESNESIDDSKDYEKENGINQQSEKETEEDEVKKIPRKKFVKTGGLTEEDLKCQYCGKQFDKMCRLREHTYVHTGEKPHVCQICGKRSRTKTHYNVHMLTHSEEKKYRCDICGQHYRTSTSLRVHERKHSDIRPYACPICDKSFHTAEQKKLHVMIHTGERPYKCDMCDKAYRENHSLKQHMLTHGDKKPFQCDVCGKGLTQMSGYRRHMLLHTNEYPYSCDICGRPFRISSNLVAHKRLHFDTLPYQCTVCSKGFNNSSRLKKHMLQHEKDSTKESFKPRKQRQEPIVVDTKMCKSRVVEII</sequence>
<evidence type="ECO:0000256" key="4">
    <source>
        <dbReference type="ARBA" id="ARBA00023203"/>
    </source>
</evidence>
<comment type="similarity">
    <text evidence="2">Belongs to the SLA2 family.</text>
</comment>
<dbReference type="CDD" id="cd17006">
    <property type="entry name" value="ANTH_N_HIP1_like"/>
    <property type="match status" value="1"/>
</dbReference>
<feature type="domain" description="C2H2-type" evidence="9">
    <location>
        <begin position="1474"/>
        <end position="1501"/>
    </location>
</feature>
<dbReference type="PANTHER" id="PTHR10407:SF15">
    <property type="entry name" value="HUNTINGTIN INTERACTING PROTEIN 1"/>
    <property type="match status" value="1"/>
</dbReference>
<protein>
    <submittedName>
        <fullName evidence="14">Huntington interacting protein related 1</fullName>
    </submittedName>
</protein>
<dbReference type="Pfam" id="PF07651">
    <property type="entry name" value="ANTH"/>
    <property type="match status" value="1"/>
</dbReference>
<feature type="domain" description="C2H2-type" evidence="9">
    <location>
        <begin position="1586"/>
        <end position="1613"/>
    </location>
</feature>
<dbReference type="SUPFAM" id="SSF48464">
    <property type="entry name" value="ENTH/VHS domain"/>
    <property type="match status" value="1"/>
</dbReference>
<feature type="binding site" evidence="6">
    <location>
        <position position="1215"/>
    </location>
    <ligand>
        <name>Zn(2+)</name>
        <dbReference type="ChEBI" id="CHEBI:29105"/>
    </ligand>
</feature>
<dbReference type="InterPro" id="IPR008942">
    <property type="entry name" value="ENTH_VHS"/>
</dbReference>
<dbReference type="STRING" id="7370.A0A1I8NHA0"/>
<dbReference type="Pfam" id="PF07776">
    <property type="entry name" value="zf-AD"/>
    <property type="match status" value="1"/>
</dbReference>
<feature type="domain" description="C2H2-type" evidence="9">
    <location>
        <begin position="1614"/>
        <end position="1641"/>
    </location>
</feature>
<dbReference type="Pfam" id="PF13894">
    <property type="entry name" value="zf-C2H2_4"/>
    <property type="match status" value="1"/>
</dbReference>
<feature type="binding site" evidence="6">
    <location>
        <position position="1163"/>
    </location>
    <ligand>
        <name>Zn(2+)</name>
        <dbReference type="ChEBI" id="CHEBI:29105"/>
    </ligand>
</feature>
<evidence type="ECO:0000256" key="7">
    <source>
        <dbReference type="SAM" id="Coils"/>
    </source>
</evidence>
<evidence type="ECO:0000259" key="12">
    <source>
        <dbReference type="PROSITE" id="PS51915"/>
    </source>
</evidence>
<keyword evidence="7" id="KW-0175">Coiled coil</keyword>
<keyword evidence="6" id="KW-0862">Zinc</keyword>
<dbReference type="PROSITE" id="PS00028">
    <property type="entry name" value="ZINC_FINGER_C2H2_1"/>
    <property type="match status" value="7"/>
</dbReference>
<keyword evidence="13" id="KW-1185">Reference proteome</keyword>
<dbReference type="Gene3D" id="1.20.1410.10">
    <property type="entry name" value="I/LWEQ domain"/>
    <property type="match status" value="1"/>
</dbReference>
<dbReference type="InterPro" id="IPR030224">
    <property type="entry name" value="Sla2_fam"/>
</dbReference>
<dbReference type="InterPro" id="IPR013809">
    <property type="entry name" value="ENTH"/>
</dbReference>
<proteinExistence type="inferred from homology"/>
<dbReference type="Pfam" id="PF00096">
    <property type="entry name" value="zf-C2H2"/>
    <property type="match status" value="5"/>
</dbReference>
<keyword evidence="3" id="KW-0963">Cytoplasm</keyword>
<keyword evidence="5" id="KW-0863">Zinc-finger</keyword>
<feature type="binding site" evidence="6">
    <location>
        <position position="1212"/>
    </location>
    <ligand>
        <name>Zn(2+)</name>
        <dbReference type="ChEBI" id="CHEBI:29105"/>
    </ligand>
</feature>
<dbReference type="PROSITE" id="PS51915">
    <property type="entry name" value="ZAD"/>
    <property type="match status" value="1"/>
</dbReference>
<dbReference type="SUPFAM" id="SSF57716">
    <property type="entry name" value="Glucocorticoid receptor-like (DNA-binding domain)"/>
    <property type="match status" value="1"/>
</dbReference>
<comment type="subcellular location">
    <subcellularLocation>
        <location evidence="1">Cytoplasm</location>
    </subcellularLocation>
</comment>
<dbReference type="SUPFAM" id="SSF57667">
    <property type="entry name" value="beta-beta-alpha zinc fingers"/>
    <property type="match status" value="5"/>
</dbReference>
<dbReference type="SUPFAM" id="SSF109885">
    <property type="entry name" value="I/LWEQ domain"/>
    <property type="match status" value="1"/>
</dbReference>
<feature type="domain" description="C2H2-type" evidence="9">
    <location>
        <begin position="1446"/>
        <end position="1473"/>
    </location>
</feature>
<dbReference type="InterPro" id="IPR036236">
    <property type="entry name" value="Znf_C2H2_sf"/>
</dbReference>
<feature type="compositionally biased region" description="Basic and acidic residues" evidence="8">
    <location>
        <begin position="1403"/>
        <end position="1412"/>
    </location>
</feature>
<dbReference type="PROSITE" id="PS50157">
    <property type="entry name" value="ZINC_FINGER_C2H2_2"/>
    <property type="match status" value="8"/>
</dbReference>
<dbReference type="PROSITE" id="PS50945">
    <property type="entry name" value="I_LWEQ"/>
    <property type="match status" value="1"/>
</dbReference>
<evidence type="ECO:0000256" key="2">
    <source>
        <dbReference type="ARBA" id="ARBA00010135"/>
    </source>
</evidence>
<evidence type="ECO:0000313" key="13">
    <source>
        <dbReference type="Proteomes" id="UP001652621"/>
    </source>
</evidence>
<evidence type="ECO:0000259" key="9">
    <source>
        <dbReference type="PROSITE" id="PS50157"/>
    </source>
</evidence>
<reference evidence="14" key="1">
    <citation type="submission" date="2025-08" db="UniProtKB">
        <authorList>
            <consortium name="RefSeq"/>
        </authorList>
    </citation>
    <scope>IDENTIFICATION</scope>
    <source>
        <strain evidence="14">Aabys</strain>
        <tissue evidence="14">Whole body</tissue>
    </source>
</reference>
<dbReference type="Gene3D" id="3.30.160.60">
    <property type="entry name" value="Classic Zinc Finger"/>
    <property type="match status" value="8"/>
</dbReference>
<dbReference type="SMART" id="SM00273">
    <property type="entry name" value="ENTH"/>
    <property type="match status" value="1"/>
</dbReference>
<keyword evidence="4" id="KW-0009">Actin-binding</keyword>
<feature type="binding site" evidence="6">
    <location>
        <position position="1160"/>
    </location>
    <ligand>
        <name>Zn(2+)</name>
        <dbReference type="ChEBI" id="CHEBI:29105"/>
    </ligand>
</feature>
<evidence type="ECO:0000256" key="6">
    <source>
        <dbReference type="PROSITE-ProRule" id="PRU01263"/>
    </source>
</evidence>
<dbReference type="InterPro" id="IPR002558">
    <property type="entry name" value="ILWEQ_dom"/>
</dbReference>
<organism evidence="13 14">
    <name type="scientific">Musca domestica</name>
    <name type="common">House fly</name>
    <dbReference type="NCBI Taxonomy" id="7370"/>
    <lineage>
        <taxon>Eukaryota</taxon>
        <taxon>Metazoa</taxon>
        <taxon>Ecdysozoa</taxon>
        <taxon>Arthropoda</taxon>
        <taxon>Hexapoda</taxon>
        <taxon>Insecta</taxon>
        <taxon>Pterygota</taxon>
        <taxon>Neoptera</taxon>
        <taxon>Endopterygota</taxon>
        <taxon>Diptera</taxon>
        <taxon>Brachycera</taxon>
        <taxon>Muscomorpha</taxon>
        <taxon>Muscoidea</taxon>
        <taxon>Muscidae</taxon>
        <taxon>Musca</taxon>
    </lineage>
</organism>
<dbReference type="InterPro" id="IPR011417">
    <property type="entry name" value="ANTH_dom"/>
</dbReference>
<keyword evidence="6" id="KW-0479">Metal-binding</keyword>
<dbReference type="SMART" id="SM00307">
    <property type="entry name" value="ILWEQ"/>
    <property type="match status" value="1"/>
</dbReference>
<dbReference type="VEuPathDB" id="VectorBase:MDOA015127"/>
<feature type="domain" description="I/LWEQ" evidence="11">
    <location>
        <begin position="905"/>
        <end position="1147"/>
    </location>
</feature>
<feature type="coiled-coil region" evidence="7">
    <location>
        <begin position="914"/>
        <end position="941"/>
    </location>
</feature>
<dbReference type="InterPro" id="IPR013087">
    <property type="entry name" value="Znf_C2H2_type"/>
</dbReference>
<evidence type="ECO:0000256" key="8">
    <source>
        <dbReference type="SAM" id="MobiDB-lite"/>
    </source>
</evidence>
<dbReference type="Gene3D" id="1.25.40.90">
    <property type="match status" value="1"/>
</dbReference>
<dbReference type="InterPro" id="IPR035964">
    <property type="entry name" value="I/LWEQ_dom_sf"/>
</dbReference>
<evidence type="ECO:0000256" key="5">
    <source>
        <dbReference type="PROSITE-ProRule" id="PRU00042"/>
    </source>
</evidence>
<evidence type="ECO:0000259" key="10">
    <source>
        <dbReference type="PROSITE" id="PS50942"/>
    </source>
</evidence>
<dbReference type="Proteomes" id="UP001652621">
    <property type="component" value="Unplaced"/>
</dbReference>
<dbReference type="PANTHER" id="PTHR10407">
    <property type="entry name" value="HUNTINGTIN INTERACTING PROTEIN 1"/>
    <property type="match status" value="1"/>
</dbReference>
<feature type="region of interest" description="Disordered" evidence="8">
    <location>
        <begin position="1351"/>
        <end position="1370"/>
    </location>
</feature>
<feature type="domain" description="C2H2-type" evidence="9">
    <location>
        <begin position="1502"/>
        <end position="1529"/>
    </location>
</feature>
<dbReference type="RefSeq" id="XP_011293655.2">
    <property type="nucleotide sequence ID" value="XM_011295353.3"/>
</dbReference>
<dbReference type="GeneID" id="101899811"/>
<feature type="domain" description="C2H2-type" evidence="9">
    <location>
        <begin position="1558"/>
        <end position="1585"/>
    </location>
</feature>
<feature type="region of interest" description="Disordered" evidence="8">
    <location>
        <begin position="1392"/>
        <end position="1427"/>
    </location>
</feature>
<dbReference type="SMART" id="SM00868">
    <property type="entry name" value="zf-AD"/>
    <property type="match status" value="1"/>
</dbReference>
<feature type="domain" description="ZAD" evidence="12">
    <location>
        <begin position="1158"/>
        <end position="1239"/>
    </location>
</feature>
<dbReference type="SMART" id="SM00355">
    <property type="entry name" value="ZnF_C2H2"/>
    <property type="match status" value="8"/>
</dbReference>
<dbReference type="Pfam" id="PF01608">
    <property type="entry name" value="I_LWEQ"/>
    <property type="match status" value="1"/>
</dbReference>
<evidence type="ECO:0000256" key="1">
    <source>
        <dbReference type="ARBA" id="ARBA00004496"/>
    </source>
</evidence>
<dbReference type="VEuPathDB" id="VectorBase:MDOMA2_011699"/>